<feature type="compositionally biased region" description="Low complexity" evidence="1">
    <location>
        <begin position="562"/>
        <end position="576"/>
    </location>
</feature>
<feature type="compositionally biased region" description="Low complexity" evidence="1">
    <location>
        <begin position="425"/>
        <end position="438"/>
    </location>
</feature>
<feature type="compositionally biased region" description="Polar residues" evidence="1">
    <location>
        <begin position="332"/>
        <end position="353"/>
    </location>
</feature>
<dbReference type="InterPro" id="IPR036465">
    <property type="entry name" value="vWFA_dom_sf"/>
</dbReference>
<accession>A0A1H8MQT6</accession>
<evidence type="ECO:0000259" key="2">
    <source>
        <dbReference type="Pfam" id="PF13519"/>
    </source>
</evidence>
<dbReference type="EMBL" id="FOCX01000009">
    <property type="protein sequence ID" value="SEO19594.1"/>
    <property type="molecule type" value="Genomic_DNA"/>
</dbReference>
<feature type="compositionally biased region" description="Low complexity" evidence="1">
    <location>
        <begin position="486"/>
        <end position="498"/>
    </location>
</feature>
<feature type="compositionally biased region" description="Polar residues" evidence="1">
    <location>
        <begin position="314"/>
        <end position="324"/>
    </location>
</feature>
<feature type="compositionally biased region" description="Acidic residues" evidence="1">
    <location>
        <begin position="375"/>
        <end position="385"/>
    </location>
</feature>
<proteinExistence type="predicted"/>
<name>A0A1H8MQT6_9EURY</name>
<feature type="compositionally biased region" description="Acidic residues" evidence="1">
    <location>
        <begin position="608"/>
        <end position="617"/>
    </location>
</feature>
<dbReference type="OrthoDB" id="304552at2157"/>
<dbReference type="Pfam" id="PF13519">
    <property type="entry name" value="VWA_2"/>
    <property type="match status" value="1"/>
</dbReference>
<feature type="region of interest" description="Disordered" evidence="1">
    <location>
        <begin position="313"/>
        <end position="691"/>
    </location>
</feature>
<dbReference type="Gene3D" id="3.40.50.410">
    <property type="entry name" value="von Willebrand factor, type A domain"/>
    <property type="match status" value="1"/>
</dbReference>
<feature type="region of interest" description="Disordered" evidence="1">
    <location>
        <begin position="1"/>
        <end position="32"/>
    </location>
</feature>
<dbReference type="SUPFAM" id="SSF53300">
    <property type="entry name" value="vWA-like"/>
    <property type="match status" value="1"/>
</dbReference>
<feature type="compositionally biased region" description="Polar residues" evidence="1">
    <location>
        <begin position="396"/>
        <end position="420"/>
    </location>
</feature>
<organism evidence="3 4">
    <name type="scientific">Halorientalis persicus</name>
    <dbReference type="NCBI Taxonomy" id="1367881"/>
    <lineage>
        <taxon>Archaea</taxon>
        <taxon>Methanobacteriati</taxon>
        <taxon>Methanobacteriota</taxon>
        <taxon>Stenosarchaea group</taxon>
        <taxon>Halobacteria</taxon>
        <taxon>Halobacteriales</taxon>
        <taxon>Haloarculaceae</taxon>
        <taxon>Halorientalis</taxon>
    </lineage>
</organism>
<feature type="compositionally biased region" description="Basic and acidic residues" evidence="1">
    <location>
        <begin position="663"/>
        <end position="672"/>
    </location>
</feature>
<dbReference type="InterPro" id="IPR002035">
    <property type="entry name" value="VWF_A"/>
</dbReference>
<dbReference type="AlphaFoldDB" id="A0A1H8MQT6"/>
<protein>
    <submittedName>
        <fullName evidence="3">von Willebrand factor type A domain-containing protein</fullName>
    </submittedName>
</protein>
<reference evidence="4" key="1">
    <citation type="submission" date="2016-10" db="EMBL/GenBank/DDBJ databases">
        <authorList>
            <person name="Varghese N."/>
            <person name="Submissions S."/>
        </authorList>
    </citation>
    <scope>NUCLEOTIDE SEQUENCE [LARGE SCALE GENOMIC DNA]</scope>
    <source>
        <strain evidence="4">IBRC-M 10043</strain>
    </source>
</reference>
<keyword evidence="4" id="KW-1185">Reference proteome</keyword>
<dbReference type="RefSeq" id="WP_092660081.1">
    <property type="nucleotide sequence ID" value="NZ_FOCX01000009.1"/>
</dbReference>
<feature type="compositionally biased region" description="Basic and acidic residues" evidence="1">
    <location>
        <begin position="386"/>
        <end position="395"/>
    </location>
</feature>
<feature type="compositionally biased region" description="Polar residues" evidence="1">
    <location>
        <begin position="1"/>
        <end position="22"/>
    </location>
</feature>
<dbReference type="Proteomes" id="UP000198775">
    <property type="component" value="Unassembled WGS sequence"/>
</dbReference>
<gene>
    <name evidence="3" type="ORF">SAMN05216388_100985</name>
</gene>
<sequence length="940" mass="100020">MSHQPIHQPQSQLSEAGINTTDPDAIRGSESRRKRLKRYLNGALPPSVSASIDVHLTPAIDTALIMPVSEDAVLESSSSPLDDASVQAQQLINQSDGDYLVVISSQPAPLSDLPCTTQLAADRYRQFGAATHELLHALKTANGAVADLIDDGVEDQYTDHVHELFNIVEDGAIENEAITGENFGPAIRDRLHILRKDITDTTDRIPDGKSLTYSWWDAVTSALYEYAIYSPPTGNLLYSLTNPNNQTVTFESDTDREAFFKVDQALRSLAVDVLTIRSANPDDVSDHHDKTASLARAKRLLSTWHDTLRPIIDQHSQPDQSGSDNAGGGDQSNGESQSDQSGRGGQDSESSDLNSDHNDQSTPGQDVLDRPSIGDEPDADAVDIDPSEHQQRPDTSESQPDSTSEQAHNSESSSQDQSEGPTPSPSDTETSPDQSPDSAPDDNTSESRSDQSGGSQADNDSDRGSDSADGTDAGDDSARTEDEPSSPDSPSPSTGRPSQSRLGEFASAGQDEDENDDTAEESDTEPARSEDEGSNSESSDENPVDADVTDGDDGADPDASEEQASQSDDSQDDPASGGKQADQRSNEETGSDGNDSPSQPSSPASAADQDDAGDQSDAESQPTPKHTEIAANGDSSPETESAEAKRAEADAEPPEFADDELERELGRLDTKLDQASTTTEGGPGSLDELSILPGITEDSEPTTEWDAIEQDAQSIADTLAKALSLDRQTNSRSGLTSGAYDTSQGYKLSYGDPSVFKRDLPGREKRYALVIILDRSYSMQRDGKIEAASQAVAQLAAAAESLDIDVAVIDFIRDDARLVKPFSVDTKFVGETLTESDVGGGTPLSDALELGTTLVQEQQYEPLIINITDDKPDDVDAVGSIVDNTLTPICSLTIATDKAHGNAPASAAQLEDKYARTTTVYDAANLTPKLDELASLLVGF</sequence>
<feature type="domain" description="VWFA" evidence="2">
    <location>
        <begin position="769"/>
        <end position="870"/>
    </location>
</feature>
<feature type="compositionally biased region" description="Low complexity" evidence="1">
    <location>
        <begin position="595"/>
        <end position="607"/>
    </location>
</feature>
<feature type="compositionally biased region" description="Acidic residues" evidence="1">
    <location>
        <begin position="510"/>
        <end position="524"/>
    </location>
</feature>
<evidence type="ECO:0000313" key="3">
    <source>
        <dbReference type="EMBL" id="SEO19594.1"/>
    </source>
</evidence>
<feature type="compositionally biased region" description="Acidic residues" evidence="1">
    <location>
        <begin position="532"/>
        <end position="561"/>
    </location>
</feature>
<evidence type="ECO:0000313" key="4">
    <source>
        <dbReference type="Proteomes" id="UP000198775"/>
    </source>
</evidence>
<feature type="compositionally biased region" description="Acidic residues" evidence="1">
    <location>
        <begin position="650"/>
        <end position="662"/>
    </location>
</feature>
<evidence type="ECO:0000256" key="1">
    <source>
        <dbReference type="SAM" id="MobiDB-lite"/>
    </source>
</evidence>